<evidence type="ECO:0000313" key="3">
    <source>
        <dbReference type="Proteomes" id="UP000054032"/>
    </source>
</evidence>
<sequence length="168" mass="17759">MKIPPRARAAIAPTATPAMRPAESPESGFDGDGGREMVEDEEAGPSEEDAEAALLFDEEVEVPVCAIVVDLYSSPTVLVAVILAAILVGSTGVGKAFIAPPATLSITAVRTITPLLDRINDTSPTILDKKSPICRFRRACSFWTSSTVTLPAARQVLRAFSSMMARSV</sequence>
<dbReference type="HOGENOM" id="CLU_141126_0_0_1"/>
<evidence type="ECO:0000313" key="2">
    <source>
        <dbReference type="EMBL" id="EUC44223.1"/>
    </source>
</evidence>
<dbReference type="GeneID" id="19129307"/>
<name>W6Z3C8_COCMI</name>
<proteinExistence type="predicted"/>
<organism evidence="2 3">
    <name type="scientific">Bipolaris oryzae ATCC 44560</name>
    <dbReference type="NCBI Taxonomy" id="930090"/>
    <lineage>
        <taxon>Eukaryota</taxon>
        <taxon>Fungi</taxon>
        <taxon>Dikarya</taxon>
        <taxon>Ascomycota</taxon>
        <taxon>Pezizomycotina</taxon>
        <taxon>Dothideomycetes</taxon>
        <taxon>Pleosporomycetidae</taxon>
        <taxon>Pleosporales</taxon>
        <taxon>Pleosporineae</taxon>
        <taxon>Pleosporaceae</taxon>
        <taxon>Bipolaris</taxon>
    </lineage>
</organism>
<evidence type="ECO:0000256" key="1">
    <source>
        <dbReference type="SAM" id="MobiDB-lite"/>
    </source>
</evidence>
<dbReference type="Proteomes" id="UP000054032">
    <property type="component" value="Unassembled WGS sequence"/>
</dbReference>
<protein>
    <submittedName>
        <fullName evidence="2">Uncharacterized protein</fullName>
    </submittedName>
</protein>
<dbReference type="KEGG" id="bor:COCMIDRAFT_98664"/>
<dbReference type="EMBL" id="KI964008">
    <property type="protein sequence ID" value="EUC44223.1"/>
    <property type="molecule type" value="Genomic_DNA"/>
</dbReference>
<feature type="region of interest" description="Disordered" evidence="1">
    <location>
        <begin position="1"/>
        <end position="49"/>
    </location>
</feature>
<keyword evidence="3" id="KW-1185">Reference proteome</keyword>
<gene>
    <name evidence="2" type="ORF">COCMIDRAFT_98664</name>
</gene>
<feature type="compositionally biased region" description="Acidic residues" evidence="1">
    <location>
        <begin position="38"/>
        <end position="49"/>
    </location>
</feature>
<dbReference type="RefSeq" id="XP_007689235.1">
    <property type="nucleotide sequence ID" value="XM_007691045.1"/>
</dbReference>
<accession>W6Z3C8</accession>
<feature type="compositionally biased region" description="Low complexity" evidence="1">
    <location>
        <begin position="1"/>
        <end position="22"/>
    </location>
</feature>
<dbReference type="AlphaFoldDB" id="W6Z3C8"/>
<reference evidence="2 3" key="1">
    <citation type="journal article" date="2013" name="PLoS Genet.">
        <title>Comparative genome structure, secondary metabolite, and effector coding capacity across Cochliobolus pathogens.</title>
        <authorList>
            <person name="Condon B.J."/>
            <person name="Leng Y."/>
            <person name="Wu D."/>
            <person name="Bushley K.E."/>
            <person name="Ohm R.A."/>
            <person name="Otillar R."/>
            <person name="Martin J."/>
            <person name="Schackwitz W."/>
            <person name="Grimwood J."/>
            <person name="MohdZainudin N."/>
            <person name="Xue C."/>
            <person name="Wang R."/>
            <person name="Manning V.A."/>
            <person name="Dhillon B."/>
            <person name="Tu Z.J."/>
            <person name="Steffenson B.J."/>
            <person name="Salamov A."/>
            <person name="Sun H."/>
            <person name="Lowry S."/>
            <person name="LaButti K."/>
            <person name="Han J."/>
            <person name="Copeland A."/>
            <person name="Lindquist E."/>
            <person name="Barry K."/>
            <person name="Schmutz J."/>
            <person name="Baker S.E."/>
            <person name="Ciuffetti L.M."/>
            <person name="Grigoriev I.V."/>
            <person name="Zhong S."/>
            <person name="Turgeon B.G."/>
        </authorList>
    </citation>
    <scope>NUCLEOTIDE SEQUENCE [LARGE SCALE GENOMIC DNA]</scope>
    <source>
        <strain evidence="2 3">ATCC 44560</strain>
    </source>
</reference>
<dbReference type="OrthoDB" id="3692883at2759"/>